<dbReference type="Proteomes" id="UP000095209">
    <property type="component" value="Unassembled WGS sequence"/>
</dbReference>
<organism evidence="3 4">
    <name type="scientific">Bacillus solimangrovi</name>
    <dbReference type="NCBI Taxonomy" id="1305675"/>
    <lineage>
        <taxon>Bacteria</taxon>
        <taxon>Bacillati</taxon>
        <taxon>Bacillota</taxon>
        <taxon>Bacilli</taxon>
        <taxon>Bacillales</taxon>
        <taxon>Bacillaceae</taxon>
        <taxon>Bacillus</taxon>
    </lineage>
</organism>
<dbReference type="CDD" id="cd05344">
    <property type="entry name" value="BKR_like_SDR_like"/>
    <property type="match status" value="1"/>
</dbReference>
<dbReference type="EMBL" id="MJEH01000055">
    <property type="protein sequence ID" value="OEH91665.1"/>
    <property type="molecule type" value="Genomic_DNA"/>
</dbReference>
<keyword evidence="4" id="KW-1185">Reference proteome</keyword>
<dbReference type="OrthoDB" id="9803333at2"/>
<evidence type="ECO:0000256" key="2">
    <source>
        <dbReference type="ARBA" id="ARBA00023002"/>
    </source>
</evidence>
<name>A0A1E5LC48_9BACI</name>
<comment type="caution">
    <text evidence="3">The sequence shown here is derived from an EMBL/GenBank/DDBJ whole genome shotgun (WGS) entry which is preliminary data.</text>
</comment>
<dbReference type="SUPFAM" id="SSF51735">
    <property type="entry name" value="NAD(P)-binding Rossmann-fold domains"/>
    <property type="match status" value="1"/>
</dbReference>
<dbReference type="RefSeq" id="WP_069718402.1">
    <property type="nucleotide sequence ID" value="NZ_MJEH01000055.1"/>
</dbReference>
<sequence>MDLGLKGKVVLVLASSKGLGKAIAAKFAQEGANVMLTSRSETELKAVAEDITKKTGSNVTYFPCELTNSSDIKLLVNKTVDIFGRVDILINNAGGPPAGKFNDFDDEHWQKAFELNLFSYIRAIREVIPFMRSQGGGRILNVASSSIKQPIEGLILSNTFRAGVIGLSKSLATELAPDKILINTLGPGRIATDRVAQLDQVIADKQSISVEEVIERTKSVIPLGRYGTPEEFATTAVFLCSDANTYVTGQALLVDGGMVKAL</sequence>
<accession>A0A1E5LC48</accession>
<dbReference type="AlphaFoldDB" id="A0A1E5LC48"/>
<dbReference type="PANTHER" id="PTHR42879">
    <property type="entry name" value="3-OXOACYL-(ACYL-CARRIER-PROTEIN) REDUCTASE"/>
    <property type="match status" value="1"/>
</dbReference>
<dbReference type="STRING" id="1305675.BFG57_04655"/>
<dbReference type="PRINTS" id="PR00081">
    <property type="entry name" value="GDHRDH"/>
</dbReference>
<dbReference type="InterPro" id="IPR050259">
    <property type="entry name" value="SDR"/>
</dbReference>
<comment type="similarity">
    <text evidence="1">Belongs to the short-chain dehydrogenases/reductases (SDR) family.</text>
</comment>
<gene>
    <name evidence="3" type="ORF">BFG57_04655</name>
</gene>
<evidence type="ECO:0000313" key="3">
    <source>
        <dbReference type="EMBL" id="OEH91665.1"/>
    </source>
</evidence>
<dbReference type="Pfam" id="PF13561">
    <property type="entry name" value="adh_short_C2"/>
    <property type="match status" value="1"/>
</dbReference>
<dbReference type="FunFam" id="3.40.50.720:FF:000084">
    <property type="entry name" value="Short-chain dehydrogenase reductase"/>
    <property type="match status" value="1"/>
</dbReference>
<proteinExistence type="inferred from homology"/>
<dbReference type="InterPro" id="IPR036291">
    <property type="entry name" value="NAD(P)-bd_dom_sf"/>
</dbReference>
<dbReference type="GO" id="GO:0008206">
    <property type="term" value="P:bile acid metabolic process"/>
    <property type="evidence" value="ECO:0007669"/>
    <property type="project" value="UniProtKB-ARBA"/>
</dbReference>
<protein>
    <submittedName>
        <fullName evidence="3">3-oxoacyl-ACP reductase</fullName>
    </submittedName>
</protein>
<dbReference type="InterPro" id="IPR002347">
    <property type="entry name" value="SDR_fam"/>
</dbReference>
<keyword evidence="2" id="KW-0560">Oxidoreductase</keyword>
<dbReference type="PRINTS" id="PR00080">
    <property type="entry name" value="SDRFAMILY"/>
</dbReference>
<dbReference type="Gene3D" id="3.40.50.720">
    <property type="entry name" value="NAD(P)-binding Rossmann-like Domain"/>
    <property type="match status" value="1"/>
</dbReference>
<dbReference type="PANTHER" id="PTHR42879:SF6">
    <property type="entry name" value="NADPH-DEPENDENT REDUCTASE BACG"/>
    <property type="match status" value="1"/>
</dbReference>
<evidence type="ECO:0000256" key="1">
    <source>
        <dbReference type="ARBA" id="ARBA00006484"/>
    </source>
</evidence>
<evidence type="ECO:0000313" key="4">
    <source>
        <dbReference type="Proteomes" id="UP000095209"/>
    </source>
</evidence>
<dbReference type="GO" id="GO:0016491">
    <property type="term" value="F:oxidoreductase activity"/>
    <property type="evidence" value="ECO:0007669"/>
    <property type="project" value="UniProtKB-KW"/>
</dbReference>
<reference evidence="3 4" key="1">
    <citation type="submission" date="2016-08" db="EMBL/GenBank/DDBJ databases">
        <title>Genome of Bacillus solimangrovi GH2-4.</title>
        <authorList>
            <person name="Lim S."/>
            <person name="Kim B.-C."/>
        </authorList>
    </citation>
    <scope>NUCLEOTIDE SEQUENCE [LARGE SCALE GENOMIC DNA]</scope>
    <source>
        <strain evidence="3 4">GH2-4</strain>
    </source>
</reference>